<feature type="transmembrane region" description="Helical" evidence="12">
    <location>
        <begin position="207"/>
        <end position="229"/>
    </location>
</feature>
<dbReference type="Proteomes" id="UP000004129">
    <property type="component" value="Unassembled WGS sequence"/>
</dbReference>
<dbReference type="GO" id="GO:0015771">
    <property type="term" value="P:trehalose transport"/>
    <property type="evidence" value="ECO:0007669"/>
    <property type="project" value="TreeGrafter"/>
</dbReference>
<feature type="transmembrane region" description="Helical" evidence="12">
    <location>
        <begin position="279"/>
        <end position="299"/>
    </location>
</feature>
<comment type="subcellular location">
    <subcellularLocation>
        <location evidence="1">Cell membrane</location>
        <topology evidence="1">Multi-pass membrane protein</topology>
    </subcellularLocation>
</comment>
<dbReference type="GO" id="GO:0009401">
    <property type="term" value="P:phosphoenolpyruvate-dependent sugar phosphotransferase system"/>
    <property type="evidence" value="ECO:0007669"/>
    <property type="project" value="UniProtKB-KW"/>
</dbReference>
<feature type="domain" description="PTS EIIC type-1" evidence="14">
    <location>
        <begin position="106"/>
        <end position="459"/>
    </location>
</feature>
<dbReference type="PATRIC" id="fig|679201.3.peg.855"/>
<dbReference type="OrthoDB" id="92465at2"/>
<dbReference type="GO" id="GO:0090589">
    <property type="term" value="F:protein-phosphocysteine-trehalose phosphotransferase system transporter activity"/>
    <property type="evidence" value="ECO:0007669"/>
    <property type="project" value="TreeGrafter"/>
</dbReference>
<evidence type="ECO:0000256" key="4">
    <source>
        <dbReference type="ARBA" id="ARBA00022597"/>
    </source>
</evidence>
<comment type="caution">
    <text evidence="15">The sequence shown here is derived from an EMBL/GenBank/DDBJ whole genome shotgun (WGS) entry which is preliminary data.</text>
</comment>
<dbReference type="GO" id="GO:0005886">
    <property type="term" value="C:plasma membrane"/>
    <property type="evidence" value="ECO:0007669"/>
    <property type="project" value="UniProtKB-SubCell"/>
</dbReference>
<organism evidence="15 16">
    <name type="scientific">Selenomonas infelix ATCC 43532</name>
    <dbReference type="NCBI Taxonomy" id="679201"/>
    <lineage>
        <taxon>Bacteria</taxon>
        <taxon>Bacillati</taxon>
        <taxon>Bacillota</taxon>
        <taxon>Negativicutes</taxon>
        <taxon>Selenomonadales</taxon>
        <taxon>Selenomonadaceae</taxon>
        <taxon>Selenomonas</taxon>
    </lineage>
</organism>
<feature type="transmembrane region" description="Helical" evidence="12">
    <location>
        <begin position="385"/>
        <end position="407"/>
    </location>
</feature>
<evidence type="ECO:0000256" key="5">
    <source>
        <dbReference type="ARBA" id="ARBA00022679"/>
    </source>
</evidence>
<evidence type="ECO:0000256" key="8">
    <source>
        <dbReference type="ARBA" id="ARBA00022777"/>
    </source>
</evidence>
<gene>
    <name evidence="15" type="ORF">HMPREF9334_00847</name>
</gene>
<evidence type="ECO:0000256" key="12">
    <source>
        <dbReference type="SAM" id="Phobius"/>
    </source>
</evidence>
<dbReference type="eggNOG" id="COG1263">
    <property type="taxonomic scope" value="Bacteria"/>
</dbReference>
<evidence type="ECO:0000256" key="10">
    <source>
        <dbReference type="ARBA" id="ARBA00023136"/>
    </source>
</evidence>
<feature type="transmembrane region" description="Helical" evidence="12">
    <location>
        <begin position="144"/>
        <end position="165"/>
    </location>
</feature>
<dbReference type="Pfam" id="PF00367">
    <property type="entry name" value="PTS_EIIB"/>
    <property type="match status" value="1"/>
</dbReference>
<evidence type="ECO:0000256" key="7">
    <source>
        <dbReference type="ARBA" id="ARBA00022692"/>
    </source>
</evidence>
<accession>G5GN93</accession>
<dbReference type="AlphaFoldDB" id="G5GN93"/>
<evidence type="ECO:0000256" key="1">
    <source>
        <dbReference type="ARBA" id="ARBA00004651"/>
    </source>
</evidence>
<dbReference type="SUPFAM" id="SSF55604">
    <property type="entry name" value="Glucose permease domain IIB"/>
    <property type="match status" value="1"/>
</dbReference>
<dbReference type="PROSITE" id="PS51098">
    <property type="entry name" value="PTS_EIIB_TYPE_1"/>
    <property type="match status" value="1"/>
</dbReference>
<dbReference type="InterPro" id="IPR013013">
    <property type="entry name" value="PTS_EIIC_1"/>
</dbReference>
<sequence>MRENLTAEILAAVGGPENVASLVHCATRLRFSLKDDAKADDAKAQAIPEVLSLVKKGGQYQLVIGNDVDRVYAALIAAAPALQQEKAPKAETKAVEEKTLINRILGTITGSIAPVVPLLAGCGMGKVLLLVLVMTGLLDKSSSSYVFLNMIFDTGFYFMPVFIGFSSAKMFGCNQYMGAFIGLAMVHPTWVAMVSKGNPVDFFGIPIMLAKYSSTIVPVLLSVWIMSYIERVVKRITPAMVKIFVEPMLVALISVPLALICIGPVGNVISQAIADGSMFVYSLLGSFALAVLAALYPWLVSIGMHKALSPISIMLVAQQGFDPVIRVVALCSNMAQAAAAMAVAWKTKNQKLRSLAFSSGMTAYLGGITEPAMYGVNLKLKRPMYACMLGSGAAALFAGIVKLKAFIYVTPGLLSMAMWVSEDENYIVYALITLLISSVVTFAAALVIGFEDPKEEEEA</sequence>
<dbReference type="InterPro" id="IPR001996">
    <property type="entry name" value="PTS_IIB_1"/>
</dbReference>
<keyword evidence="3" id="KW-1003">Cell membrane</keyword>
<keyword evidence="5" id="KW-0808">Transferase</keyword>
<evidence type="ECO:0000313" key="15">
    <source>
        <dbReference type="EMBL" id="EHG21430.1"/>
    </source>
</evidence>
<dbReference type="HOGENOM" id="CLU_012312_2_0_9"/>
<evidence type="ECO:0000256" key="6">
    <source>
        <dbReference type="ARBA" id="ARBA00022683"/>
    </source>
</evidence>
<feature type="domain" description="PTS EIIB type-1" evidence="13">
    <location>
        <begin position="3"/>
        <end position="85"/>
    </location>
</feature>
<dbReference type="STRING" id="679201.HMPREF9334_00847"/>
<dbReference type="CDD" id="cd00212">
    <property type="entry name" value="PTS_IIB_glc"/>
    <property type="match status" value="1"/>
</dbReference>
<dbReference type="GO" id="GO:0016301">
    <property type="term" value="F:kinase activity"/>
    <property type="evidence" value="ECO:0007669"/>
    <property type="project" value="UniProtKB-KW"/>
</dbReference>
<dbReference type="FunFam" id="3.30.1360.60:FF:000001">
    <property type="entry name" value="PTS system glucose-specific IIBC component PtsG"/>
    <property type="match status" value="1"/>
</dbReference>
<evidence type="ECO:0000259" key="13">
    <source>
        <dbReference type="PROSITE" id="PS51098"/>
    </source>
</evidence>
<keyword evidence="9 12" id="KW-1133">Transmembrane helix</keyword>
<keyword evidence="16" id="KW-1185">Reference proteome</keyword>
<keyword evidence="2" id="KW-0813">Transport</keyword>
<feature type="transmembrane region" description="Helical" evidence="12">
    <location>
        <begin position="427"/>
        <end position="450"/>
    </location>
</feature>
<feature type="transmembrane region" description="Helical" evidence="12">
    <location>
        <begin position="249"/>
        <end position="273"/>
    </location>
</feature>
<keyword evidence="8" id="KW-0418">Kinase</keyword>
<evidence type="ECO:0000256" key="2">
    <source>
        <dbReference type="ARBA" id="ARBA00022448"/>
    </source>
</evidence>
<name>G5GN93_9FIRM</name>
<keyword evidence="7 12" id="KW-0812">Transmembrane</keyword>
<dbReference type="Pfam" id="PF02378">
    <property type="entry name" value="PTS_EIIC"/>
    <property type="match status" value="1"/>
</dbReference>
<dbReference type="InterPro" id="IPR003352">
    <property type="entry name" value="PTS_EIIC"/>
</dbReference>
<dbReference type="RefSeq" id="WP_006692297.1">
    <property type="nucleotide sequence ID" value="NZ_JH376798.1"/>
</dbReference>
<evidence type="ECO:0008006" key="17">
    <source>
        <dbReference type="Google" id="ProtNLM"/>
    </source>
</evidence>
<keyword evidence="10 12" id="KW-0472">Membrane</keyword>
<feature type="transmembrane region" description="Helical" evidence="12">
    <location>
        <begin position="112"/>
        <end position="138"/>
    </location>
</feature>
<keyword evidence="4" id="KW-0762">Sugar transport</keyword>
<evidence type="ECO:0000256" key="9">
    <source>
        <dbReference type="ARBA" id="ARBA00022989"/>
    </source>
</evidence>
<dbReference type="PANTHER" id="PTHR30175">
    <property type="entry name" value="PHOSPHOTRANSFERASE SYSTEM TRANSPORT PROTEIN"/>
    <property type="match status" value="1"/>
</dbReference>
<dbReference type="InterPro" id="IPR018113">
    <property type="entry name" value="PTrfase_EIIB_Cys"/>
</dbReference>
<evidence type="ECO:0000256" key="11">
    <source>
        <dbReference type="PROSITE-ProRule" id="PRU00421"/>
    </source>
</evidence>
<dbReference type="PROSITE" id="PS51103">
    <property type="entry name" value="PTS_EIIC_TYPE_1"/>
    <property type="match status" value="1"/>
</dbReference>
<protein>
    <recommendedName>
        <fullName evidence="17">PTS EIIC type-1 domain-containing protein</fullName>
    </recommendedName>
</protein>
<evidence type="ECO:0000259" key="14">
    <source>
        <dbReference type="PROSITE" id="PS51103"/>
    </source>
</evidence>
<evidence type="ECO:0000313" key="16">
    <source>
        <dbReference type="Proteomes" id="UP000004129"/>
    </source>
</evidence>
<keyword evidence="6" id="KW-0598">Phosphotransferase system</keyword>
<dbReference type="PROSITE" id="PS01035">
    <property type="entry name" value="PTS_EIIB_TYPE_1_CYS"/>
    <property type="match status" value="1"/>
</dbReference>
<proteinExistence type="predicted"/>
<dbReference type="Gene3D" id="3.30.1360.60">
    <property type="entry name" value="Glucose permease domain IIB"/>
    <property type="match status" value="1"/>
</dbReference>
<dbReference type="InterPro" id="IPR036878">
    <property type="entry name" value="Glu_permease_IIB"/>
</dbReference>
<reference evidence="15 16" key="1">
    <citation type="submission" date="2011-08" db="EMBL/GenBank/DDBJ databases">
        <title>The Genome Sequence of Selenomonas infelix ATCC 43532.</title>
        <authorList>
            <consortium name="The Broad Institute Genome Sequencing Platform"/>
            <person name="Earl A."/>
            <person name="Ward D."/>
            <person name="Feldgarden M."/>
            <person name="Gevers D."/>
            <person name="Izard J."/>
            <person name="Blanton J.M."/>
            <person name="Baranova O.V."/>
            <person name="Dewhirst F.E."/>
            <person name="Young S.K."/>
            <person name="Zeng Q."/>
            <person name="Gargeya S."/>
            <person name="Fitzgerald M."/>
            <person name="Haas B."/>
            <person name="Abouelleil A."/>
            <person name="Alvarado L."/>
            <person name="Arachchi H.M."/>
            <person name="Berlin A."/>
            <person name="Brown A."/>
            <person name="Chapman S.B."/>
            <person name="Chen Z."/>
            <person name="Dunbar C."/>
            <person name="Freedman E."/>
            <person name="Gearin G."/>
            <person name="Gellesch M."/>
            <person name="Goldberg J."/>
            <person name="Griggs A."/>
            <person name="Gujja S."/>
            <person name="Heiman D."/>
            <person name="Howarth C."/>
            <person name="Larson L."/>
            <person name="Lui A."/>
            <person name="MacDonald P.J.P."/>
            <person name="Montmayeur A."/>
            <person name="Murphy C."/>
            <person name="Neiman D."/>
            <person name="Pearson M."/>
            <person name="Priest M."/>
            <person name="Roberts A."/>
            <person name="Saif S."/>
            <person name="Shea T."/>
            <person name="Shenoy N."/>
            <person name="Sisk P."/>
            <person name="Stolte C."/>
            <person name="Sykes S."/>
            <person name="Wortman J."/>
            <person name="Nusbaum C."/>
            <person name="Birren B."/>
        </authorList>
    </citation>
    <scope>NUCLEOTIDE SEQUENCE [LARGE SCALE GENOMIC DNA]</scope>
    <source>
        <strain evidence="15 16">ATCC 43532</strain>
    </source>
</reference>
<feature type="active site" description="Phosphocysteine intermediate; for EIIB activity" evidence="11">
    <location>
        <position position="25"/>
    </location>
</feature>
<evidence type="ECO:0000256" key="3">
    <source>
        <dbReference type="ARBA" id="ARBA00022475"/>
    </source>
</evidence>
<dbReference type="eggNOG" id="COG1264">
    <property type="taxonomic scope" value="Bacteria"/>
</dbReference>
<dbReference type="InterPro" id="IPR050558">
    <property type="entry name" value="PTS_Sugar-Specific_Components"/>
</dbReference>
<feature type="transmembrane region" description="Helical" evidence="12">
    <location>
        <begin position="177"/>
        <end position="195"/>
    </location>
</feature>
<dbReference type="PANTHER" id="PTHR30175:SF1">
    <property type="entry name" value="PTS SYSTEM ARBUTIN-, CELLOBIOSE-, AND SALICIN-SPECIFIC EIIBC COMPONENT-RELATED"/>
    <property type="match status" value="1"/>
</dbReference>
<dbReference type="EMBL" id="ACZM01000007">
    <property type="protein sequence ID" value="EHG21430.1"/>
    <property type="molecule type" value="Genomic_DNA"/>
</dbReference>
<dbReference type="GO" id="GO:0008982">
    <property type="term" value="F:protein-N(PI)-phosphohistidine-sugar phosphotransferase activity"/>
    <property type="evidence" value="ECO:0007669"/>
    <property type="project" value="InterPro"/>
</dbReference>